<reference evidence="1 2" key="1">
    <citation type="submission" date="2020-03" db="EMBL/GenBank/DDBJ databases">
        <title>Soil Listeria distribution.</title>
        <authorList>
            <person name="Liao J."/>
            <person name="Wiedmann M."/>
        </authorList>
    </citation>
    <scope>NUCLEOTIDE SEQUENCE [LARGE SCALE GENOMIC DNA]</scope>
    <source>
        <strain evidence="1 2">FSL L7-0741</strain>
    </source>
</reference>
<dbReference type="InterPro" id="IPR021737">
    <property type="entry name" value="Phage_phiKZ_Orf197"/>
</dbReference>
<protein>
    <submittedName>
        <fullName evidence="1">DUF3307 domain-containing protein</fullName>
    </submittedName>
</protein>
<evidence type="ECO:0000313" key="1">
    <source>
        <dbReference type="EMBL" id="MBC1937598.1"/>
    </source>
</evidence>
<name>A0A7X1CR08_9LIST</name>
<comment type="caution">
    <text evidence="1">The sequence shown here is derived from an EMBL/GenBank/DDBJ whole genome shotgun (WGS) entry which is preliminary data.</text>
</comment>
<dbReference type="Pfam" id="PF11750">
    <property type="entry name" value="DUF3307"/>
    <property type="match status" value="1"/>
</dbReference>
<dbReference type="Proteomes" id="UP000535908">
    <property type="component" value="Unassembled WGS sequence"/>
</dbReference>
<dbReference type="AlphaFoldDB" id="A0A7X1CR08"/>
<gene>
    <name evidence="1" type="ORF">HCA69_14565</name>
</gene>
<dbReference type="EMBL" id="JAARWN010000019">
    <property type="protein sequence ID" value="MBC1937598.1"/>
    <property type="molecule type" value="Genomic_DNA"/>
</dbReference>
<proteinExistence type="predicted"/>
<sequence length="26" mass="3053">MANLLFPLLLCHFLADFVLQTDKMEE</sequence>
<accession>A0A7X1CR08</accession>
<organism evidence="1 2">
    <name type="scientific">Listeria grandensis</name>
    <dbReference type="NCBI Taxonomy" id="1494963"/>
    <lineage>
        <taxon>Bacteria</taxon>
        <taxon>Bacillati</taxon>
        <taxon>Bacillota</taxon>
        <taxon>Bacilli</taxon>
        <taxon>Bacillales</taxon>
        <taxon>Listeriaceae</taxon>
        <taxon>Listeria</taxon>
    </lineage>
</organism>
<evidence type="ECO:0000313" key="2">
    <source>
        <dbReference type="Proteomes" id="UP000535908"/>
    </source>
</evidence>
<dbReference type="RefSeq" id="WP_185527461.1">
    <property type="nucleotide sequence ID" value="NZ_JAARWN010000019.1"/>
</dbReference>